<evidence type="ECO:0000256" key="4">
    <source>
        <dbReference type="ARBA" id="ARBA00022692"/>
    </source>
</evidence>
<dbReference type="AlphaFoldDB" id="A0A8C6HZV5"/>
<sequence>MLYNILTHLRLTHCFLSLQVNTELRGISKKYPRFIPLFLFIGESGTGAARYVMCLALFNSDISWDQKNNLEPWSKLILNEQCKFYQGNVNYSKLKEAQPLR</sequence>
<evidence type="ECO:0000256" key="10">
    <source>
        <dbReference type="ARBA" id="ARBA00038186"/>
    </source>
</evidence>
<dbReference type="Proteomes" id="UP000694415">
    <property type="component" value="Unplaced"/>
</dbReference>
<evidence type="ECO:0000256" key="2">
    <source>
        <dbReference type="ARBA" id="ARBA00022448"/>
    </source>
</evidence>
<dbReference type="InterPro" id="IPR010530">
    <property type="entry name" value="B12D"/>
</dbReference>
<keyword evidence="9" id="KW-0472">Membrane</keyword>
<keyword evidence="3" id="KW-0679">Respiratory chain</keyword>
<dbReference type="Pfam" id="PF06522">
    <property type="entry name" value="B12D"/>
    <property type="match status" value="1"/>
</dbReference>
<evidence type="ECO:0000256" key="6">
    <source>
        <dbReference type="ARBA" id="ARBA00022982"/>
    </source>
</evidence>
<dbReference type="GeneTree" id="ENSGT00940000154268"/>
<comment type="subcellular location">
    <subcellularLocation>
        <location evidence="1">Mitochondrion inner membrane</location>
        <topology evidence="1">Single-pass membrane protein</topology>
    </subcellularLocation>
</comment>
<evidence type="ECO:0000256" key="8">
    <source>
        <dbReference type="ARBA" id="ARBA00023128"/>
    </source>
</evidence>
<organism evidence="12 13">
    <name type="scientific">Mus spicilegus</name>
    <name type="common">Mound-building mouse</name>
    <dbReference type="NCBI Taxonomy" id="10103"/>
    <lineage>
        <taxon>Eukaryota</taxon>
        <taxon>Metazoa</taxon>
        <taxon>Chordata</taxon>
        <taxon>Craniata</taxon>
        <taxon>Vertebrata</taxon>
        <taxon>Euteleostomi</taxon>
        <taxon>Mammalia</taxon>
        <taxon>Eutheria</taxon>
        <taxon>Euarchontoglires</taxon>
        <taxon>Glires</taxon>
        <taxon>Rodentia</taxon>
        <taxon>Myomorpha</taxon>
        <taxon>Muroidea</taxon>
        <taxon>Muridae</taxon>
        <taxon>Murinae</taxon>
        <taxon>Mus</taxon>
        <taxon>Mus</taxon>
    </lineage>
</organism>
<dbReference type="PANTHER" id="PTHR14256:SF4">
    <property type="entry name" value="CYTOCHROME C OXIDASE SUBUNIT NDUFA4"/>
    <property type="match status" value="1"/>
</dbReference>
<evidence type="ECO:0000256" key="1">
    <source>
        <dbReference type="ARBA" id="ARBA00004434"/>
    </source>
</evidence>
<protein>
    <recommendedName>
        <fullName evidence="11">Cytochrome c oxidase subunit NDUFA4</fullName>
    </recommendedName>
</protein>
<keyword evidence="7" id="KW-1133">Transmembrane helix</keyword>
<evidence type="ECO:0000313" key="12">
    <source>
        <dbReference type="Ensembl" id="ENSMSIP00000028980.1"/>
    </source>
</evidence>
<evidence type="ECO:0000256" key="9">
    <source>
        <dbReference type="ARBA" id="ARBA00023136"/>
    </source>
</evidence>
<keyword evidence="5" id="KW-0999">Mitochondrion inner membrane</keyword>
<evidence type="ECO:0000313" key="13">
    <source>
        <dbReference type="Proteomes" id="UP000694415"/>
    </source>
</evidence>
<evidence type="ECO:0000256" key="7">
    <source>
        <dbReference type="ARBA" id="ARBA00022989"/>
    </source>
</evidence>
<evidence type="ECO:0000256" key="11">
    <source>
        <dbReference type="ARBA" id="ARBA00041121"/>
    </source>
</evidence>
<proteinExistence type="inferred from homology"/>
<evidence type="ECO:0000256" key="3">
    <source>
        <dbReference type="ARBA" id="ARBA00022660"/>
    </source>
</evidence>
<keyword evidence="8" id="KW-0496">Mitochondrion</keyword>
<keyword evidence="6" id="KW-0249">Electron transport</keyword>
<dbReference type="GO" id="GO:0005743">
    <property type="term" value="C:mitochondrial inner membrane"/>
    <property type="evidence" value="ECO:0007669"/>
    <property type="project" value="UniProtKB-SubCell"/>
</dbReference>
<name>A0A8C6HZV5_MUSSI</name>
<accession>A0A8C6HZV5</accession>
<dbReference type="PANTHER" id="PTHR14256">
    <property type="entry name" value="NADH-UBIQUINONE OXIDOREDUCTASE MLRQ SUBUNIT"/>
    <property type="match status" value="1"/>
</dbReference>
<dbReference type="Ensembl" id="ENSMSIT00000036527.1">
    <property type="protein sequence ID" value="ENSMSIP00000028980.1"/>
    <property type="gene ID" value="ENSMSIG00000024336.1"/>
</dbReference>
<evidence type="ECO:0000256" key="5">
    <source>
        <dbReference type="ARBA" id="ARBA00022792"/>
    </source>
</evidence>
<keyword evidence="2" id="KW-0813">Transport</keyword>
<keyword evidence="13" id="KW-1185">Reference proteome</keyword>
<reference evidence="12" key="2">
    <citation type="submission" date="2025-09" db="UniProtKB">
        <authorList>
            <consortium name="Ensembl"/>
        </authorList>
    </citation>
    <scope>IDENTIFICATION</scope>
</reference>
<keyword evidence="4" id="KW-0812">Transmembrane</keyword>
<comment type="similarity">
    <text evidence="10">Belongs to the complex IV NDUFA4 subunit family.</text>
</comment>
<reference evidence="12" key="1">
    <citation type="submission" date="2025-08" db="UniProtKB">
        <authorList>
            <consortium name="Ensembl"/>
        </authorList>
    </citation>
    <scope>IDENTIFICATION</scope>
</reference>